<evidence type="ECO:0000313" key="2">
    <source>
        <dbReference type="EMBL" id="CAE7658457.1"/>
    </source>
</evidence>
<evidence type="ECO:0000256" key="1">
    <source>
        <dbReference type="SAM" id="MobiDB-lite"/>
    </source>
</evidence>
<gene>
    <name evidence="2" type="primary">SEC1A</name>
    <name evidence="2" type="ORF">SPIL2461_LOCUS17772</name>
</gene>
<evidence type="ECO:0000313" key="3">
    <source>
        <dbReference type="Proteomes" id="UP000649617"/>
    </source>
</evidence>
<feature type="non-terminal residue" evidence="2">
    <location>
        <position position="869"/>
    </location>
</feature>
<feature type="region of interest" description="Disordered" evidence="1">
    <location>
        <begin position="668"/>
        <end position="747"/>
    </location>
</feature>
<protein>
    <submittedName>
        <fullName evidence="2">SEC1A protein</fullName>
    </submittedName>
</protein>
<comment type="caution">
    <text evidence="2">The sequence shown here is derived from an EMBL/GenBank/DDBJ whole genome shotgun (WGS) entry which is preliminary data.</text>
</comment>
<dbReference type="AlphaFoldDB" id="A0A812W883"/>
<accession>A0A812W883</accession>
<feature type="compositionally biased region" description="Acidic residues" evidence="1">
    <location>
        <begin position="707"/>
        <end position="747"/>
    </location>
</feature>
<dbReference type="InterPro" id="IPR011992">
    <property type="entry name" value="EF-hand-dom_pair"/>
</dbReference>
<sequence length="869" mass="98563">EPVQLGLRHTATRNPLYTKTPLHFCVRDRSHLHLRRVSSISLGSKKTRIAKCADLAGALVEVLVLPQGACLLQLLAASAFGNTVCNVVHRGKDDEEVEEEDGLGALLQRSDDAVEERLRRVLRKGIGSKDFEAMDEVELQAVAEQEEIANVIQTIGASGKLALAWVFIKKLGSLKRAFKWFDTRNTRKIPQVVWDTGFQLLHIDAERLTGWRPFDIFKQIDTDPSDGTISYKEWNNFFADAAKTIALEMESLGGIDFEQQVKLRRHNLKMMRDRRRGKNGRAEDSWLEDLSEKQAMKQQEEEFTKRVRSKLKSIGEGQSFLFGREWLCTAEEALLLLTPLKRSDIVQQEAESLRLWSIPSPALIDVREMLKFRPGLTSQDQKPPEYSLQPVMEMPQDKTKADKNGDPGSILVTNLTEFTQEIQEKLKDIPIHCSEEFPTSLSDLQRGVVKLIAQRMGLVAAVETIGALLQMTVFNVSGDFVKDMQKQLGELEEGQGMRLSRDLSEEERHLVKAMAAEMGYAVSETSMGIEVTNLRAYAKQIREEFSELGVGETRRIALSSSTDEQLVMLQKVAQELGLDWDEEGQRRQRTATVGNMVHLVDEMREKLTNTTTPGTVLSFILPPTEPQQDTFFEMAQNYGFECISKENTEKGVRAYLRRLSFERTSLAARRRRNSISATTPKGEGMQLGLGETAPLDPLEKDARPDDDGLMEDSGLEEESEEEAQEPQEVPEAEESAEEDSPEPSELKEDDLSELLLMRGLQSGEDHLIPRVFRRYASGNWRGKVLFLRYGDVKDFAEDLKYVTPNVDTRLYRFTGMFEYLFEDTLQLQIDMGVRVGQGLTIEWFQIFLQKVIARLGKQFVPVLFQLLDE</sequence>
<keyword evidence="3" id="KW-1185">Reference proteome</keyword>
<dbReference type="SUPFAM" id="SSF47473">
    <property type="entry name" value="EF-hand"/>
    <property type="match status" value="1"/>
</dbReference>
<dbReference type="Proteomes" id="UP000649617">
    <property type="component" value="Unassembled WGS sequence"/>
</dbReference>
<organism evidence="2 3">
    <name type="scientific">Symbiodinium pilosum</name>
    <name type="common">Dinoflagellate</name>
    <dbReference type="NCBI Taxonomy" id="2952"/>
    <lineage>
        <taxon>Eukaryota</taxon>
        <taxon>Sar</taxon>
        <taxon>Alveolata</taxon>
        <taxon>Dinophyceae</taxon>
        <taxon>Suessiales</taxon>
        <taxon>Symbiodiniaceae</taxon>
        <taxon>Symbiodinium</taxon>
    </lineage>
</organism>
<name>A0A812W883_SYMPI</name>
<proteinExistence type="predicted"/>
<dbReference type="EMBL" id="CAJNIZ010043379">
    <property type="protein sequence ID" value="CAE7658457.1"/>
    <property type="molecule type" value="Genomic_DNA"/>
</dbReference>
<reference evidence="2" key="1">
    <citation type="submission" date="2021-02" db="EMBL/GenBank/DDBJ databases">
        <authorList>
            <person name="Dougan E. K."/>
            <person name="Rhodes N."/>
            <person name="Thang M."/>
            <person name="Chan C."/>
        </authorList>
    </citation>
    <scope>NUCLEOTIDE SEQUENCE</scope>
</reference>
<dbReference type="OrthoDB" id="444650at2759"/>
<feature type="compositionally biased region" description="Basic and acidic residues" evidence="1">
    <location>
        <begin position="697"/>
        <end position="706"/>
    </location>
</feature>